<keyword evidence="2" id="KW-1185">Reference proteome</keyword>
<gene>
    <name evidence="1" type="ORF">EV386_0260</name>
</gene>
<evidence type="ECO:0008006" key="3">
    <source>
        <dbReference type="Google" id="ProtNLM"/>
    </source>
</evidence>
<dbReference type="RefSeq" id="WP_130411618.1">
    <property type="nucleotide sequence ID" value="NZ_SGWX01000001.1"/>
</dbReference>
<proteinExistence type="predicted"/>
<dbReference type="AlphaFoldDB" id="A0A4V2EXM6"/>
<sequence>MTRLLHRPYERLDADAVAPIINQAFSIDRNAKKRSRVRGALEVYWRTCLDSAYAQVAVCDSRVVVSTTAQD</sequence>
<dbReference type="Proteomes" id="UP000293852">
    <property type="component" value="Unassembled WGS sequence"/>
</dbReference>
<organism evidence="1 2">
    <name type="scientific">Xylanimonas ulmi</name>
    <dbReference type="NCBI Taxonomy" id="228973"/>
    <lineage>
        <taxon>Bacteria</taxon>
        <taxon>Bacillati</taxon>
        <taxon>Actinomycetota</taxon>
        <taxon>Actinomycetes</taxon>
        <taxon>Micrococcales</taxon>
        <taxon>Promicromonosporaceae</taxon>
        <taxon>Xylanimonas</taxon>
    </lineage>
</organism>
<evidence type="ECO:0000313" key="1">
    <source>
        <dbReference type="EMBL" id="RZS60020.1"/>
    </source>
</evidence>
<dbReference type="EMBL" id="SGWX01000001">
    <property type="protein sequence ID" value="RZS60020.1"/>
    <property type="molecule type" value="Genomic_DNA"/>
</dbReference>
<evidence type="ECO:0000313" key="2">
    <source>
        <dbReference type="Proteomes" id="UP000293852"/>
    </source>
</evidence>
<accession>A0A4V2EXM6</accession>
<name>A0A4V2EXM6_9MICO</name>
<comment type="caution">
    <text evidence="1">The sequence shown here is derived from an EMBL/GenBank/DDBJ whole genome shotgun (WGS) entry which is preliminary data.</text>
</comment>
<protein>
    <recommendedName>
        <fullName evidence="3">Acetyltransferase (GNAT) family protein</fullName>
    </recommendedName>
</protein>
<reference evidence="1 2" key="1">
    <citation type="submission" date="2019-02" db="EMBL/GenBank/DDBJ databases">
        <title>Sequencing the genomes of 1000 actinobacteria strains.</title>
        <authorList>
            <person name="Klenk H.-P."/>
        </authorList>
    </citation>
    <scope>NUCLEOTIDE SEQUENCE [LARGE SCALE GENOMIC DNA]</scope>
    <source>
        <strain evidence="1 2">DSM 16932</strain>
    </source>
</reference>